<dbReference type="AlphaFoldDB" id="A0A9W6TIV4"/>
<dbReference type="Proteomes" id="UP001165121">
    <property type="component" value="Unassembled WGS sequence"/>
</dbReference>
<gene>
    <name evidence="2" type="ORF">Pfra01_000028100</name>
</gene>
<accession>A0A9W6TIV4</accession>
<evidence type="ECO:0000256" key="1">
    <source>
        <dbReference type="SAM" id="MobiDB-lite"/>
    </source>
</evidence>
<proteinExistence type="predicted"/>
<comment type="caution">
    <text evidence="2">The sequence shown here is derived from an EMBL/GenBank/DDBJ whole genome shotgun (WGS) entry which is preliminary data.</text>
</comment>
<evidence type="ECO:0000313" key="2">
    <source>
        <dbReference type="EMBL" id="GMF15063.1"/>
    </source>
</evidence>
<dbReference type="OrthoDB" id="5554229at2759"/>
<reference evidence="2" key="1">
    <citation type="submission" date="2023-04" db="EMBL/GenBank/DDBJ databases">
        <title>Phytophthora fragariaefolia NBRC 109709.</title>
        <authorList>
            <person name="Ichikawa N."/>
            <person name="Sato H."/>
            <person name="Tonouchi N."/>
        </authorList>
    </citation>
    <scope>NUCLEOTIDE SEQUENCE</scope>
    <source>
        <strain evidence="2">NBRC 109709</strain>
    </source>
</reference>
<evidence type="ECO:0000313" key="3">
    <source>
        <dbReference type="Proteomes" id="UP001165121"/>
    </source>
</evidence>
<feature type="compositionally biased region" description="Basic and acidic residues" evidence="1">
    <location>
        <begin position="119"/>
        <end position="133"/>
    </location>
</feature>
<dbReference type="EMBL" id="BSXT01000023">
    <property type="protein sequence ID" value="GMF15063.1"/>
    <property type="molecule type" value="Genomic_DNA"/>
</dbReference>
<sequence length="133" mass="14846">MPYQLLPIVRISKLKPVREFPTHRAIPLIVPSDERFDFDEEFLPEDSWVAQDLEDEGLEVEKILDMSYADILDHARPMVAGVGATWVPLLTPSPPSVDPGNEQLVRRGEVEGLEELEDVPSRSDAADSAEAKP</sequence>
<name>A0A9W6TIV4_9STRA</name>
<keyword evidence="3" id="KW-1185">Reference proteome</keyword>
<protein>
    <submittedName>
        <fullName evidence="2">Unnamed protein product</fullName>
    </submittedName>
</protein>
<feature type="region of interest" description="Disordered" evidence="1">
    <location>
        <begin position="91"/>
        <end position="133"/>
    </location>
</feature>
<organism evidence="2 3">
    <name type="scientific">Phytophthora fragariaefolia</name>
    <dbReference type="NCBI Taxonomy" id="1490495"/>
    <lineage>
        <taxon>Eukaryota</taxon>
        <taxon>Sar</taxon>
        <taxon>Stramenopiles</taxon>
        <taxon>Oomycota</taxon>
        <taxon>Peronosporomycetes</taxon>
        <taxon>Peronosporales</taxon>
        <taxon>Peronosporaceae</taxon>
        <taxon>Phytophthora</taxon>
    </lineage>
</organism>